<dbReference type="RefSeq" id="WP_013253352.1">
    <property type="nucleotide sequence ID" value="NC_014364.1"/>
</dbReference>
<dbReference type="InterPro" id="IPR030827">
    <property type="entry name" value="Myo_inos_IolG"/>
</dbReference>
<evidence type="ECO:0000256" key="2">
    <source>
        <dbReference type="ARBA" id="ARBA00023002"/>
    </source>
</evidence>
<dbReference type="STRING" id="573413.Spirs_0753"/>
<dbReference type="OrthoDB" id="9815825at2"/>
<dbReference type="PANTHER" id="PTHR42840:SF3">
    <property type="entry name" value="BINDING ROSSMANN FOLD OXIDOREDUCTASE, PUTATIVE (AFU_ORTHOLOGUE AFUA_2G10240)-RELATED"/>
    <property type="match status" value="1"/>
</dbReference>
<protein>
    <submittedName>
        <fullName evidence="5">Oxidoreductase domain protein</fullName>
    </submittedName>
</protein>
<dbReference type="HOGENOM" id="CLU_023194_0_3_12"/>
<feature type="domain" description="GFO/IDH/MocA-like oxidoreductase" evidence="4">
    <location>
        <begin position="135"/>
        <end position="254"/>
    </location>
</feature>
<dbReference type="Pfam" id="PF01408">
    <property type="entry name" value="GFO_IDH_MocA"/>
    <property type="match status" value="1"/>
</dbReference>
<dbReference type="NCBIfam" id="TIGR04380">
    <property type="entry name" value="myo_inos_iolG"/>
    <property type="match status" value="1"/>
</dbReference>
<dbReference type="KEGG" id="ssm:Spirs_0753"/>
<dbReference type="PANTHER" id="PTHR42840">
    <property type="entry name" value="NAD(P)-BINDING ROSSMANN-FOLD SUPERFAMILY PROTEIN-RELATED"/>
    <property type="match status" value="1"/>
</dbReference>
<sequence>MAKTVRIGLIGLGRIGRLHGNNLVASVRGAEVTAAADIVMNDEIRDWVSCLGIKKIYDDPVKLIQDSDVDAVFICSSTASHAELILEASKAGKHIFCEKPIHTDAGVIKHALSSVKASGVKLQVGFVRRFDHNHKKVHDTVASGAMGHPHIVKVTSRDPEPQPIEYVATSGGIFMDMTIHDFDMARYLSGSEVSEVAAYGTIMIDPGLKKYDDVDTAIIMLKFENGAIGVIENSRAARYGYDQRVEVHCDKGCVQDFNDRINTSMISTADGVFCEKPTWFFLERYNDAFIAEAQSFVDAIINDRDPEVSGLDGLMPVYIAIAAKKSLQENRPVKISEVVV</sequence>
<dbReference type="GO" id="GO:0016491">
    <property type="term" value="F:oxidoreductase activity"/>
    <property type="evidence" value="ECO:0007669"/>
    <property type="project" value="UniProtKB-KW"/>
</dbReference>
<dbReference type="InterPro" id="IPR036291">
    <property type="entry name" value="NAD(P)-bd_dom_sf"/>
</dbReference>
<evidence type="ECO:0000313" key="6">
    <source>
        <dbReference type="Proteomes" id="UP000002318"/>
    </source>
</evidence>
<dbReference type="InterPro" id="IPR055170">
    <property type="entry name" value="GFO_IDH_MocA-like_dom"/>
</dbReference>
<evidence type="ECO:0000259" key="3">
    <source>
        <dbReference type="Pfam" id="PF01408"/>
    </source>
</evidence>
<dbReference type="EMBL" id="CP002116">
    <property type="protein sequence ID" value="ADK79888.1"/>
    <property type="molecule type" value="Genomic_DNA"/>
</dbReference>
<comment type="similarity">
    <text evidence="1">Belongs to the Gfo/Idh/MocA family.</text>
</comment>
<dbReference type="Gene3D" id="3.40.50.720">
    <property type="entry name" value="NAD(P)-binding Rossmann-like Domain"/>
    <property type="match status" value="1"/>
</dbReference>
<dbReference type="Pfam" id="PF22725">
    <property type="entry name" value="GFO_IDH_MocA_C3"/>
    <property type="match status" value="1"/>
</dbReference>
<dbReference type="GO" id="GO:0000166">
    <property type="term" value="F:nucleotide binding"/>
    <property type="evidence" value="ECO:0007669"/>
    <property type="project" value="InterPro"/>
</dbReference>
<gene>
    <name evidence="5" type="ordered locus">Spirs_0753</name>
</gene>
<proteinExistence type="inferred from homology"/>
<evidence type="ECO:0000259" key="4">
    <source>
        <dbReference type="Pfam" id="PF22725"/>
    </source>
</evidence>
<accession>E1RC08</accession>
<feature type="domain" description="Gfo/Idh/MocA-like oxidoreductase N-terminal" evidence="3">
    <location>
        <begin position="5"/>
        <end position="126"/>
    </location>
</feature>
<dbReference type="SUPFAM" id="SSF51735">
    <property type="entry name" value="NAD(P)-binding Rossmann-fold domains"/>
    <property type="match status" value="1"/>
</dbReference>
<evidence type="ECO:0000256" key="1">
    <source>
        <dbReference type="ARBA" id="ARBA00010928"/>
    </source>
</evidence>
<dbReference type="SUPFAM" id="SSF55347">
    <property type="entry name" value="Glyceraldehyde-3-phosphate dehydrogenase-like, C-terminal domain"/>
    <property type="match status" value="1"/>
</dbReference>
<reference evidence="5 6" key="1">
    <citation type="journal article" date="2010" name="Stand. Genomic Sci.">
        <title>Complete genome sequence of Spirochaeta smaragdinae type strain (SEBR 4228).</title>
        <authorList>
            <person name="Mavromatis K."/>
            <person name="Yasawong M."/>
            <person name="Chertkov O."/>
            <person name="Lapidus A."/>
            <person name="Lucas S."/>
            <person name="Nolan M."/>
            <person name="Del Rio T.G."/>
            <person name="Tice H."/>
            <person name="Cheng J.F."/>
            <person name="Pitluck S."/>
            <person name="Liolios K."/>
            <person name="Ivanova N."/>
            <person name="Tapia R."/>
            <person name="Han C."/>
            <person name="Bruce D."/>
            <person name="Goodwin L."/>
            <person name="Pati A."/>
            <person name="Chen A."/>
            <person name="Palaniappan K."/>
            <person name="Land M."/>
            <person name="Hauser L."/>
            <person name="Chang Y.J."/>
            <person name="Jeffries C.D."/>
            <person name="Detter J.C."/>
            <person name="Rohde M."/>
            <person name="Brambilla E."/>
            <person name="Spring S."/>
            <person name="Goker M."/>
            <person name="Sikorski J."/>
            <person name="Woyke T."/>
            <person name="Bristow J."/>
            <person name="Eisen J.A."/>
            <person name="Markowitz V."/>
            <person name="Hugenholtz P."/>
            <person name="Klenk H.P."/>
            <person name="Kyrpides N.C."/>
        </authorList>
    </citation>
    <scope>NUCLEOTIDE SEQUENCE [LARGE SCALE GENOMIC DNA]</scope>
    <source>
        <strain evidence="6">DSM 11293 / JCM 15392 / SEBR 4228</strain>
    </source>
</reference>
<evidence type="ECO:0000313" key="5">
    <source>
        <dbReference type="EMBL" id="ADK79888.1"/>
    </source>
</evidence>
<dbReference type="Proteomes" id="UP000002318">
    <property type="component" value="Chromosome"/>
</dbReference>
<organism evidence="5 6">
    <name type="scientific">Sediminispirochaeta smaragdinae (strain DSM 11293 / JCM 15392 / SEBR 4228)</name>
    <name type="common">Spirochaeta smaragdinae</name>
    <dbReference type="NCBI Taxonomy" id="573413"/>
    <lineage>
        <taxon>Bacteria</taxon>
        <taxon>Pseudomonadati</taxon>
        <taxon>Spirochaetota</taxon>
        <taxon>Spirochaetia</taxon>
        <taxon>Spirochaetales</taxon>
        <taxon>Spirochaetaceae</taxon>
        <taxon>Sediminispirochaeta</taxon>
    </lineage>
</organism>
<name>E1RC08_SEDSS</name>
<dbReference type="InterPro" id="IPR000683">
    <property type="entry name" value="Gfo/Idh/MocA-like_OxRdtase_N"/>
</dbReference>
<dbReference type="eggNOG" id="COG0673">
    <property type="taxonomic scope" value="Bacteria"/>
</dbReference>
<dbReference type="Gene3D" id="3.30.360.10">
    <property type="entry name" value="Dihydrodipicolinate Reductase, domain 2"/>
    <property type="match status" value="1"/>
</dbReference>
<dbReference type="AlphaFoldDB" id="E1RC08"/>
<keyword evidence="6" id="KW-1185">Reference proteome</keyword>
<keyword evidence="2" id="KW-0560">Oxidoreductase</keyword>